<comment type="caution">
    <text evidence="2">The sequence shown here is derived from an EMBL/GenBank/DDBJ whole genome shotgun (WGS) entry which is preliminary data.</text>
</comment>
<reference evidence="2" key="2">
    <citation type="submission" date="2023-06" db="EMBL/GenBank/DDBJ databases">
        <authorList>
            <consortium name="Lawrence Berkeley National Laboratory"/>
            <person name="Haridas S."/>
            <person name="Hensen N."/>
            <person name="Bonometti L."/>
            <person name="Westerberg I."/>
            <person name="Brannstrom I.O."/>
            <person name="Guillou S."/>
            <person name="Cros-Aarteil S."/>
            <person name="Calhoun S."/>
            <person name="Kuo A."/>
            <person name="Mondo S."/>
            <person name="Pangilinan J."/>
            <person name="Riley R."/>
            <person name="Labutti K."/>
            <person name="Andreopoulos B."/>
            <person name="Lipzen A."/>
            <person name="Chen C."/>
            <person name="Yanf M."/>
            <person name="Daum C."/>
            <person name="Ng V."/>
            <person name="Clum A."/>
            <person name="Steindorff A."/>
            <person name="Ohm R."/>
            <person name="Martin F."/>
            <person name="Silar P."/>
            <person name="Natvig D."/>
            <person name="Lalanne C."/>
            <person name="Gautier V."/>
            <person name="Ament-Velasquez S.L."/>
            <person name="Kruys A."/>
            <person name="Hutchinson M.I."/>
            <person name="Powell A.J."/>
            <person name="Barry K."/>
            <person name="Miller A.N."/>
            <person name="Grigoriev I.V."/>
            <person name="Debuchy R."/>
            <person name="Gladieux P."/>
            <person name="Thoren M.H."/>
            <person name="Johannesson H."/>
        </authorList>
    </citation>
    <scope>NUCLEOTIDE SEQUENCE</scope>
    <source>
        <strain evidence="2">CBS 314.62</strain>
    </source>
</reference>
<dbReference type="AlphaFoldDB" id="A0AAE0WZM5"/>
<evidence type="ECO:0000256" key="1">
    <source>
        <dbReference type="SAM" id="Phobius"/>
    </source>
</evidence>
<feature type="transmembrane region" description="Helical" evidence="1">
    <location>
        <begin position="23"/>
        <end position="42"/>
    </location>
</feature>
<accession>A0AAE0WZM5</accession>
<proteinExistence type="predicted"/>
<gene>
    <name evidence="2" type="ORF">B0T22DRAFT_305055</name>
</gene>
<feature type="transmembrane region" description="Helical" evidence="1">
    <location>
        <begin position="101"/>
        <end position="120"/>
    </location>
</feature>
<keyword evidence="1" id="KW-1133">Transmembrane helix</keyword>
<evidence type="ECO:0000313" key="2">
    <source>
        <dbReference type="EMBL" id="KAK3681394.1"/>
    </source>
</evidence>
<sequence length="129" mass="14726">MSFIAVALKTALSSFLPSSTCTKIIFASFLVSGLIFWVWWLKDTRIYQGNTRREIQKRANFGEIWRAGLLSFFSFCFFFFSSFFFFFQFSSIFLSSSNPGSFFFLGFASGCTYYIPGIVLRRARFGGGG</sequence>
<dbReference type="Proteomes" id="UP001270362">
    <property type="component" value="Unassembled WGS sequence"/>
</dbReference>
<feature type="transmembrane region" description="Helical" evidence="1">
    <location>
        <begin position="63"/>
        <end position="89"/>
    </location>
</feature>
<protein>
    <recommendedName>
        <fullName evidence="4">Transmembrane protein</fullName>
    </recommendedName>
</protein>
<evidence type="ECO:0008006" key="4">
    <source>
        <dbReference type="Google" id="ProtNLM"/>
    </source>
</evidence>
<organism evidence="2 3">
    <name type="scientific">Podospora appendiculata</name>
    <dbReference type="NCBI Taxonomy" id="314037"/>
    <lineage>
        <taxon>Eukaryota</taxon>
        <taxon>Fungi</taxon>
        <taxon>Dikarya</taxon>
        <taxon>Ascomycota</taxon>
        <taxon>Pezizomycotina</taxon>
        <taxon>Sordariomycetes</taxon>
        <taxon>Sordariomycetidae</taxon>
        <taxon>Sordariales</taxon>
        <taxon>Podosporaceae</taxon>
        <taxon>Podospora</taxon>
    </lineage>
</organism>
<evidence type="ECO:0000313" key="3">
    <source>
        <dbReference type="Proteomes" id="UP001270362"/>
    </source>
</evidence>
<keyword evidence="1" id="KW-0812">Transmembrane</keyword>
<dbReference type="EMBL" id="JAULSO010000007">
    <property type="protein sequence ID" value="KAK3681394.1"/>
    <property type="molecule type" value="Genomic_DNA"/>
</dbReference>
<keyword evidence="3" id="KW-1185">Reference proteome</keyword>
<name>A0AAE0WZM5_9PEZI</name>
<keyword evidence="1" id="KW-0472">Membrane</keyword>
<reference evidence="2" key="1">
    <citation type="journal article" date="2023" name="Mol. Phylogenet. Evol.">
        <title>Genome-scale phylogeny and comparative genomics of the fungal order Sordariales.</title>
        <authorList>
            <person name="Hensen N."/>
            <person name="Bonometti L."/>
            <person name="Westerberg I."/>
            <person name="Brannstrom I.O."/>
            <person name="Guillou S."/>
            <person name="Cros-Aarteil S."/>
            <person name="Calhoun S."/>
            <person name="Haridas S."/>
            <person name="Kuo A."/>
            <person name="Mondo S."/>
            <person name="Pangilinan J."/>
            <person name="Riley R."/>
            <person name="LaButti K."/>
            <person name="Andreopoulos B."/>
            <person name="Lipzen A."/>
            <person name="Chen C."/>
            <person name="Yan M."/>
            <person name="Daum C."/>
            <person name="Ng V."/>
            <person name="Clum A."/>
            <person name="Steindorff A."/>
            <person name="Ohm R.A."/>
            <person name="Martin F."/>
            <person name="Silar P."/>
            <person name="Natvig D.O."/>
            <person name="Lalanne C."/>
            <person name="Gautier V."/>
            <person name="Ament-Velasquez S.L."/>
            <person name="Kruys A."/>
            <person name="Hutchinson M.I."/>
            <person name="Powell A.J."/>
            <person name="Barry K."/>
            <person name="Miller A.N."/>
            <person name="Grigoriev I.V."/>
            <person name="Debuchy R."/>
            <person name="Gladieux P."/>
            <person name="Hiltunen Thoren M."/>
            <person name="Johannesson H."/>
        </authorList>
    </citation>
    <scope>NUCLEOTIDE SEQUENCE</scope>
    <source>
        <strain evidence="2">CBS 314.62</strain>
    </source>
</reference>